<name>A0ABP7Y7E1_9SPHI</name>
<evidence type="ECO:0000256" key="1">
    <source>
        <dbReference type="SAM" id="SignalP"/>
    </source>
</evidence>
<dbReference type="EMBL" id="BAAAZI010000003">
    <property type="protein sequence ID" value="GAA4131711.1"/>
    <property type="molecule type" value="Genomic_DNA"/>
</dbReference>
<evidence type="ECO:0000313" key="3">
    <source>
        <dbReference type="Proteomes" id="UP001500101"/>
    </source>
</evidence>
<organism evidence="2 3">
    <name type="scientific">Sphingobacterium kyonggiense</name>
    <dbReference type="NCBI Taxonomy" id="714075"/>
    <lineage>
        <taxon>Bacteria</taxon>
        <taxon>Pseudomonadati</taxon>
        <taxon>Bacteroidota</taxon>
        <taxon>Sphingobacteriia</taxon>
        <taxon>Sphingobacteriales</taxon>
        <taxon>Sphingobacteriaceae</taxon>
        <taxon>Sphingobacterium</taxon>
    </lineage>
</organism>
<feature type="signal peptide" evidence="1">
    <location>
        <begin position="1"/>
        <end position="22"/>
    </location>
</feature>
<evidence type="ECO:0000313" key="2">
    <source>
        <dbReference type="EMBL" id="GAA4131711.1"/>
    </source>
</evidence>
<accession>A0ABP7Y7E1</accession>
<reference evidence="3" key="1">
    <citation type="journal article" date="2019" name="Int. J. Syst. Evol. Microbiol.">
        <title>The Global Catalogue of Microorganisms (GCM) 10K type strain sequencing project: providing services to taxonomists for standard genome sequencing and annotation.</title>
        <authorList>
            <consortium name="The Broad Institute Genomics Platform"/>
            <consortium name="The Broad Institute Genome Sequencing Center for Infectious Disease"/>
            <person name="Wu L."/>
            <person name="Ma J."/>
        </authorList>
    </citation>
    <scope>NUCLEOTIDE SEQUENCE [LARGE SCALE GENOMIC DNA]</scope>
    <source>
        <strain evidence="3">JCM 16704</strain>
    </source>
</reference>
<dbReference type="Proteomes" id="UP001500101">
    <property type="component" value="Unassembled WGS sequence"/>
</dbReference>
<gene>
    <name evidence="2" type="ORF">GCM10022216_02050</name>
</gene>
<feature type="chain" id="PRO_5045903095" description="DUF5640 domain-containing protein" evidence="1">
    <location>
        <begin position="23"/>
        <end position="127"/>
    </location>
</feature>
<dbReference type="RefSeq" id="WP_344672830.1">
    <property type="nucleotide sequence ID" value="NZ_BAAAZI010000003.1"/>
</dbReference>
<comment type="caution">
    <text evidence="2">The sequence shown here is derived from an EMBL/GenBank/DDBJ whole genome shotgun (WGS) entry which is preliminary data.</text>
</comment>
<dbReference type="PROSITE" id="PS51257">
    <property type="entry name" value="PROKAR_LIPOPROTEIN"/>
    <property type="match status" value="1"/>
</dbReference>
<sequence>MKTTLKLFSFLFVMMVAVSACSKDDDPADNDFFVDDYKGDISYTELNGDGDVSKGPGTVWVTKVGDTYSFRFDRGIPNITGIKMEKGSNTKIFFSDEALGSITIDNNDLDITYSKDSKVWTAQCTRD</sequence>
<keyword evidence="1" id="KW-0732">Signal</keyword>
<protein>
    <recommendedName>
        <fullName evidence="4">DUF5640 domain-containing protein</fullName>
    </recommendedName>
</protein>
<evidence type="ECO:0008006" key="4">
    <source>
        <dbReference type="Google" id="ProtNLM"/>
    </source>
</evidence>
<keyword evidence="3" id="KW-1185">Reference proteome</keyword>
<proteinExistence type="predicted"/>